<evidence type="ECO:0000313" key="2">
    <source>
        <dbReference type="EMBL" id="MBB3810689.1"/>
    </source>
</evidence>
<comment type="caution">
    <text evidence="2">The sequence shown here is derived from an EMBL/GenBank/DDBJ whole genome shotgun (WGS) entry which is preliminary data.</text>
</comment>
<dbReference type="Proteomes" id="UP000537592">
    <property type="component" value="Unassembled WGS sequence"/>
</dbReference>
<dbReference type="InterPro" id="IPR011051">
    <property type="entry name" value="RmlC_Cupin_sf"/>
</dbReference>
<dbReference type="AlphaFoldDB" id="A0A7W5Z636"/>
<sequence length="223" mass="23571">MTIAHHPTDETLLRYATGTLAAGPAIVVSAHLAACSVCRERVRAFEALGGALLDDLPATPPSPTALTAVLARIDALADDAGPARREERPQPIALPVASDGTPLPEALAGCDIGRWRWMGPGIRMSRIRVPHDPDASVMLLKVGPGRKLPEHGHSGLEFTYVVSGSFSDAIGRFGPGDIAEVDADVEHQPVVDTGEECICLVALEGRMRLSGIVERIMQPLLGI</sequence>
<dbReference type="InterPro" id="IPR014710">
    <property type="entry name" value="RmlC-like_jellyroll"/>
</dbReference>
<dbReference type="NCBIfam" id="TIGR02451">
    <property type="entry name" value="anti_sig_ChrR"/>
    <property type="match status" value="1"/>
</dbReference>
<reference evidence="2 3" key="1">
    <citation type="submission" date="2020-08" db="EMBL/GenBank/DDBJ databases">
        <title>Genomic Encyclopedia of Type Strains, Phase IV (KMG-IV): sequencing the most valuable type-strain genomes for metagenomic binning, comparative biology and taxonomic classification.</title>
        <authorList>
            <person name="Goeker M."/>
        </authorList>
    </citation>
    <scope>NUCLEOTIDE SEQUENCE [LARGE SCALE GENOMIC DNA]</scope>
    <source>
        <strain evidence="2 3">DSM 28760</strain>
    </source>
</reference>
<dbReference type="InterPro" id="IPR012807">
    <property type="entry name" value="Anti-sigma_ChrR"/>
</dbReference>
<dbReference type="Gene3D" id="2.60.120.10">
    <property type="entry name" value="Jelly Rolls"/>
    <property type="match status" value="1"/>
</dbReference>
<feature type="domain" description="ChrR-like cupin" evidence="1">
    <location>
        <begin position="114"/>
        <end position="203"/>
    </location>
</feature>
<dbReference type="SUPFAM" id="SSF51182">
    <property type="entry name" value="RmlC-like cupins"/>
    <property type="match status" value="1"/>
</dbReference>
<dbReference type="InterPro" id="IPR025979">
    <property type="entry name" value="ChrR-like_cupin_dom"/>
</dbReference>
<dbReference type="InterPro" id="IPR041916">
    <property type="entry name" value="Anti_sigma_zinc_sf"/>
</dbReference>
<evidence type="ECO:0000259" key="1">
    <source>
        <dbReference type="Pfam" id="PF12973"/>
    </source>
</evidence>
<name>A0A7W5Z636_9HYPH</name>
<dbReference type="Gene3D" id="1.10.10.1320">
    <property type="entry name" value="Anti-sigma factor, zinc-finger domain"/>
    <property type="match status" value="1"/>
</dbReference>
<accession>A0A7W5Z636</accession>
<organism evidence="2 3">
    <name type="scientific">Pseudochelatococcus contaminans</name>
    <dbReference type="NCBI Taxonomy" id="1538103"/>
    <lineage>
        <taxon>Bacteria</taxon>
        <taxon>Pseudomonadati</taxon>
        <taxon>Pseudomonadota</taxon>
        <taxon>Alphaproteobacteria</taxon>
        <taxon>Hyphomicrobiales</taxon>
        <taxon>Chelatococcaceae</taxon>
        <taxon>Pseudochelatococcus</taxon>
    </lineage>
</organism>
<keyword evidence="3" id="KW-1185">Reference proteome</keyword>
<gene>
    <name evidence="2" type="ORF">FHS81_002791</name>
</gene>
<proteinExistence type="predicted"/>
<dbReference type="RefSeq" id="WP_183753874.1">
    <property type="nucleotide sequence ID" value="NZ_JACICC010000007.1"/>
</dbReference>
<dbReference type="CDD" id="cd20301">
    <property type="entry name" value="cupin_ChrR"/>
    <property type="match status" value="1"/>
</dbReference>
<dbReference type="EMBL" id="JACICC010000007">
    <property type="protein sequence ID" value="MBB3810689.1"/>
    <property type="molecule type" value="Genomic_DNA"/>
</dbReference>
<protein>
    <submittedName>
        <fullName evidence="2">Putative transcriptional regulator</fullName>
    </submittedName>
</protein>
<evidence type="ECO:0000313" key="3">
    <source>
        <dbReference type="Proteomes" id="UP000537592"/>
    </source>
</evidence>
<dbReference type="Pfam" id="PF12973">
    <property type="entry name" value="Cupin_7"/>
    <property type="match status" value="1"/>
</dbReference>